<dbReference type="Gene3D" id="2.40.10.340">
    <property type="entry name" value="Rod shape-determining protein MreC, domain 1"/>
    <property type="match status" value="1"/>
</dbReference>
<name>A0A2K8MIF2_9SPHN</name>
<dbReference type="InterPro" id="IPR007221">
    <property type="entry name" value="MreC"/>
</dbReference>
<feature type="domain" description="Rod shape-determining protein MreC beta-barrel core" evidence="7">
    <location>
        <begin position="136"/>
        <end position="274"/>
    </location>
</feature>
<protein>
    <recommendedName>
        <fullName evidence="2">Cell shape-determining protein MreC</fullName>
    </recommendedName>
    <alternativeName>
        <fullName evidence="4">Cell shape protein MreC</fullName>
    </alternativeName>
</protein>
<dbReference type="GO" id="GO:0005886">
    <property type="term" value="C:plasma membrane"/>
    <property type="evidence" value="ECO:0007669"/>
    <property type="project" value="TreeGrafter"/>
</dbReference>
<accession>A0A2K8MIF2</accession>
<evidence type="ECO:0000259" key="7">
    <source>
        <dbReference type="Pfam" id="PF04085"/>
    </source>
</evidence>
<evidence type="ECO:0000256" key="6">
    <source>
        <dbReference type="SAM" id="Phobius"/>
    </source>
</evidence>
<dbReference type="InterPro" id="IPR055342">
    <property type="entry name" value="MreC_beta-barrel_core"/>
</dbReference>
<feature type="region of interest" description="Disordered" evidence="5">
    <location>
        <begin position="278"/>
        <end position="300"/>
    </location>
</feature>
<feature type="compositionally biased region" description="Pro residues" evidence="5">
    <location>
        <begin position="281"/>
        <end position="300"/>
    </location>
</feature>
<organism evidence="8 9">
    <name type="scientific">Sphingomonas psychrotolerans</name>
    <dbReference type="NCBI Taxonomy" id="1327635"/>
    <lineage>
        <taxon>Bacteria</taxon>
        <taxon>Pseudomonadati</taxon>
        <taxon>Pseudomonadota</taxon>
        <taxon>Alphaproteobacteria</taxon>
        <taxon>Sphingomonadales</taxon>
        <taxon>Sphingomonadaceae</taxon>
        <taxon>Sphingomonas</taxon>
    </lineage>
</organism>
<dbReference type="PANTHER" id="PTHR34138">
    <property type="entry name" value="CELL SHAPE-DETERMINING PROTEIN MREC"/>
    <property type="match status" value="1"/>
</dbReference>
<feature type="transmembrane region" description="Helical" evidence="6">
    <location>
        <begin position="20"/>
        <end position="42"/>
    </location>
</feature>
<dbReference type="Gene3D" id="2.40.10.350">
    <property type="entry name" value="Rod shape-determining protein MreC, domain 2"/>
    <property type="match status" value="1"/>
</dbReference>
<dbReference type="AlphaFoldDB" id="A0A2K8MIF2"/>
<dbReference type="InterPro" id="IPR042177">
    <property type="entry name" value="Cell/Rod_1"/>
</dbReference>
<keyword evidence="6" id="KW-1133">Transmembrane helix</keyword>
<evidence type="ECO:0000256" key="4">
    <source>
        <dbReference type="ARBA" id="ARBA00032089"/>
    </source>
</evidence>
<dbReference type="OrthoDB" id="8478127at2"/>
<gene>
    <name evidence="8" type="primary">mreC</name>
    <name evidence="8" type="ORF">CVN68_05670</name>
</gene>
<reference evidence="8 9" key="1">
    <citation type="submission" date="2017-11" db="EMBL/GenBank/DDBJ databases">
        <title>Complete genome sequence of Sphingomonas sp. Strain Cra20, a psychrotolerant potential plant growth promoting rhizobacteria.</title>
        <authorList>
            <person name="Luo Y."/>
        </authorList>
    </citation>
    <scope>NUCLEOTIDE SEQUENCE [LARGE SCALE GENOMIC DNA]</scope>
    <source>
        <strain evidence="8 9">Cra20</strain>
    </source>
</reference>
<dbReference type="EMBL" id="CP024923">
    <property type="protein sequence ID" value="ATY31529.1"/>
    <property type="molecule type" value="Genomic_DNA"/>
</dbReference>
<keyword evidence="9" id="KW-1185">Reference proteome</keyword>
<dbReference type="NCBIfam" id="TIGR00219">
    <property type="entry name" value="mreC"/>
    <property type="match status" value="1"/>
</dbReference>
<dbReference type="KEGG" id="sphc:CVN68_05670"/>
<evidence type="ECO:0000256" key="2">
    <source>
        <dbReference type="ARBA" id="ARBA00013855"/>
    </source>
</evidence>
<comment type="similarity">
    <text evidence="1">Belongs to the MreC family.</text>
</comment>
<dbReference type="GO" id="GO:0008360">
    <property type="term" value="P:regulation of cell shape"/>
    <property type="evidence" value="ECO:0007669"/>
    <property type="project" value="UniProtKB-KW"/>
</dbReference>
<evidence type="ECO:0000313" key="8">
    <source>
        <dbReference type="EMBL" id="ATY31529.1"/>
    </source>
</evidence>
<evidence type="ECO:0000256" key="1">
    <source>
        <dbReference type="ARBA" id="ARBA00009369"/>
    </source>
</evidence>
<dbReference type="Pfam" id="PF04085">
    <property type="entry name" value="MreC"/>
    <property type="match status" value="1"/>
</dbReference>
<keyword evidence="6" id="KW-0812">Transmembrane</keyword>
<sequence>MAPPRNRRPGFSRRAQYGRFIGYVGAAGGALFGAVLLLLSTFNPPAFAAVRSVFSEITTPVASGFHWVRRSLSGIPDGIGSYFAVHGENARLKKQLAKDALTVSRAQTLEQENRRLRELVKLRDVTTDAIVAARLVNSSSSSTRRYATLNAGAWQGVKRGQPVRDPSGLIGQVIETSPNSARVLLLVDPESIVPVRRVRDGLPAIVSGRGDGLLDIRSASVSTMGFRVGDVFVTSGTGGVFSPNIVVGRVIRTQGDIAVAQPAANPDGLDFALVQQTFLPEPTPTPAPSPSPTAQPRATP</sequence>
<evidence type="ECO:0000256" key="3">
    <source>
        <dbReference type="ARBA" id="ARBA00022960"/>
    </source>
</evidence>
<dbReference type="PANTHER" id="PTHR34138:SF1">
    <property type="entry name" value="CELL SHAPE-DETERMINING PROTEIN MREC"/>
    <property type="match status" value="1"/>
</dbReference>
<keyword evidence="3" id="KW-0133">Cell shape</keyword>
<proteinExistence type="inferred from homology"/>
<evidence type="ECO:0000256" key="5">
    <source>
        <dbReference type="SAM" id="MobiDB-lite"/>
    </source>
</evidence>
<evidence type="ECO:0000313" key="9">
    <source>
        <dbReference type="Proteomes" id="UP000229081"/>
    </source>
</evidence>
<dbReference type="InterPro" id="IPR042175">
    <property type="entry name" value="Cell/Rod_MreC_2"/>
</dbReference>
<keyword evidence="6" id="KW-0472">Membrane</keyword>
<dbReference type="RefSeq" id="WP_100281338.1">
    <property type="nucleotide sequence ID" value="NZ_CP024923.1"/>
</dbReference>
<dbReference type="Proteomes" id="UP000229081">
    <property type="component" value="Chromosome"/>
</dbReference>